<keyword evidence="4" id="KW-0378">Hydrolase</keyword>
<keyword evidence="6" id="KW-0131">Cell cycle</keyword>
<evidence type="ECO:0000259" key="7">
    <source>
        <dbReference type="PROSITE" id="PS50206"/>
    </source>
</evidence>
<protein>
    <recommendedName>
        <fullName evidence="2">protein-tyrosine-phosphatase</fullName>
        <ecNumber evidence="2">3.1.3.48</ecNumber>
    </recommendedName>
</protein>
<keyword evidence="9" id="KW-1185">Reference proteome</keyword>
<evidence type="ECO:0000313" key="9">
    <source>
        <dbReference type="Proteomes" id="UP001470230"/>
    </source>
</evidence>
<name>A0ABR2HBL8_9EUKA</name>
<keyword evidence="5" id="KW-0904">Protein phosphatase</keyword>
<accession>A0ABR2HBL8</accession>
<dbReference type="SUPFAM" id="SSF52821">
    <property type="entry name" value="Rhodanese/Cell cycle control phosphatase"/>
    <property type="match status" value="1"/>
</dbReference>
<dbReference type="PROSITE" id="PS50206">
    <property type="entry name" value="RHODANESE_3"/>
    <property type="match status" value="1"/>
</dbReference>
<feature type="domain" description="Rhodanese" evidence="7">
    <location>
        <begin position="36"/>
        <end position="139"/>
    </location>
</feature>
<dbReference type="InterPro" id="IPR000751">
    <property type="entry name" value="MPI_Phosphatase"/>
</dbReference>
<keyword evidence="3" id="KW-0132">Cell division</keyword>
<dbReference type="EMBL" id="JAPFFF010000034">
    <property type="protein sequence ID" value="KAK8843853.1"/>
    <property type="molecule type" value="Genomic_DNA"/>
</dbReference>
<dbReference type="PRINTS" id="PR00716">
    <property type="entry name" value="MPIPHPHTASE"/>
</dbReference>
<comment type="caution">
    <text evidence="8">The sequence shown here is derived from an EMBL/GenBank/DDBJ whole genome shotgun (WGS) entry which is preliminary data.</text>
</comment>
<dbReference type="PANTHER" id="PTHR10828">
    <property type="entry name" value="M-PHASE INDUCER PHOSPHATASE DUAL SPECIFICITY PHOSPHATASE CDC25"/>
    <property type="match status" value="1"/>
</dbReference>
<organism evidence="8 9">
    <name type="scientific">Tritrichomonas musculus</name>
    <dbReference type="NCBI Taxonomy" id="1915356"/>
    <lineage>
        <taxon>Eukaryota</taxon>
        <taxon>Metamonada</taxon>
        <taxon>Parabasalia</taxon>
        <taxon>Tritrichomonadida</taxon>
        <taxon>Tritrichomonadidae</taxon>
        <taxon>Tritrichomonas</taxon>
    </lineage>
</organism>
<dbReference type="EC" id="3.1.3.48" evidence="2"/>
<gene>
    <name evidence="8" type="ORF">M9Y10_024929</name>
</gene>
<dbReference type="InterPro" id="IPR001763">
    <property type="entry name" value="Rhodanese-like_dom"/>
</dbReference>
<dbReference type="Gene3D" id="3.40.250.10">
    <property type="entry name" value="Rhodanese-like domain"/>
    <property type="match status" value="1"/>
</dbReference>
<comment type="similarity">
    <text evidence="1">Belongs to the MPI phosphatase family.</text>
</comment>
<evidence type="ECO:0000256" key="3">
    <source>
        <dbReference type="ARBA" id="ARBA00022618"/>
    </source>
</evidence>
<sequence length="140" mass="16045">MIGTQLLKLPHILKNELPYITCHQLASLLKKPTPLPFDKIILLDARSPFEFERGHIKSAKNINFPSQIAKILDYSSKKNLCGICYCELSQSRGPNLYRYIRSYDYEKNNNDPSHLSLPQLYILDGGYKGFHSEYSSLCSC</sequence>
<dbReference type="SMART" id="SM00450">
    <property type="entry name" value="RHOD"/>
    <property type="match status" value="1"/>
</dbReference>
<evidence type="ECO:0000256" key="5">
    <source>
        <dbReference type="ARBA" id="ARBA00022912"/>
    </source>
</evidence>
<dbReference type="Proteomes" id="UP001470230">
    <property type="component" value="Unassembled WGS sequence"/>
</dbReference>
<dbReference type="InterPro" id="IPR036873">
    <property type="entry name" value="Rhodanese-like_dom_sf"/>
</dbReference>
<evidence type="ECO:0000256" key="1">
    <source>
        <dbReference type="ARBA" id="ARBA00011065"/>
    </source>
</evidence>
<proteinExistence type="inferred from homology"/>
<reference evidence="8 9" key="1">
    <citation type="submission" date="2024-04" db="EMBL/GenBank/DDBJ databases">
        <title>Tritrichomonas musculus Genome.</title>
        <authorList>
            <person name="Alves-Ferreira E."/>
            <person name="Grigg M."/>
            <person name="Lorenzi H."/>
            <person name="Galac M."/>
        </authorList>
    </citation>
    <scope>NUCLEOTIDE SEQUENCE [LARGE SCALE GENOMIC DNA]</scope>
    <source>
        <strain evidence="8 9">EAF2021</strain>
    </source>
</reference>
<dbReference type="Pfam" id="PF00581">
    <property type="entry name" value="Rhodanese"/>
    <property type="match status" value="1"/>
</dbReference>
<evidence type="ECO:0000256" key="4">
    <source>
        <dbReference type="ARBA" id="ARBA00022801"/>
    </source>
</evidence>
<evidence type="ECO:0000256" key="2">
    <source>
        <dbReference type="ARBA" id="ARBA00013064"/>
    </source>
</evidence>
<evidence type="ECO:0000256" key="6">
    <source>
        <dbReference type="ARBA" id="ARBA00023306"/>
    </source>
</evidence>
<evidence type="ECO:0000313" key="8">
    <source>
        <dbReference type="EMBL" id="KAK8843853.1"/>
    </source>
</evidence>